<organism evidence="2 3">
    <name type="scientific">Aegilops tauschii subsp. strangulata</name>
    <name type="common">Goatgrass</name>
    <dbReference type="NCBI Taxonomy" id="200361"/>
    <lineage>
        <taxon>Eukaryota</taxon>
        <taxon>Viridiplantae</taxon>
        <taxon>Streptophyta</taxon>
        <taxon>Embryophyta</taxon>
        <taxon>Tracheophyta</taxon>
        <taxon>Spermatophyta</taxon>
        <taxon>Magnoliopsida</taxon>
        <taxon>Liliopsida</taxon>
        <taxon>Poales</taxon>
        <taxon>Poaceae</taxon>
        <taxon>BOP clade</taxon>
        <taxon>Pooideae</taxon>
        <taxon>Triticodae</taxon>
        <taxon>Triticeae</taxon>
        <taxon>Triticinae</taxon>
        <taxon>Aegilops</taxon>
    </lineage>
</organism>
<evidence type="ECO:0000313" key="2">
    <source>
        <dbReference type="EnsemblPlants" id="AET3Gv20233800.2"/>
    </source>
</evidence>
<reference evidence="3" key="2">
    <citation type="journal article" date="2017" name="Nat. Plants">
        <title>The Aegilops tauschii genome reveals multiple impacts of transposons.</title>
        <authorList>
            <person name="Zhao G."/>
            <person name="Zou C."/>
            <person name="Li K."/>
            <person name="Wang K."/>
            <person name="Li T."/>
            <person name="Gao L."/>
            <person name="Zhang X."/>
            <person name="Wang H."/>
            <person name="Yang Z."/>
            <person name="Liu X."/>
            <person name="Jiang W."/>
            <person name="Mao L."/>
            <person name="Kong X."/>
            <person name="Jiao Y."/>
            <person name="Jia J."/>
        </authorList>
    </citation>
    <scope>NUCLEOTIDE SEQUENCE [LARGE SCALE GENOMIC DNA]</scope>
    <source>
        <strain evidence="3">cv. AL8/78</strain>
    </source>
</reference>
<dbReference type="Proteomes" id="UP000015105">
    <property type="component" value="Chromosome 3D"/>
</dbReference>
<protein>
    <recommendedName>
        <fullName evidence="4">C2 NT-type domain-containing protein</fullName>
    </recommendedName>
</protein>
<evidence type="ECO:0008006" key="4">
    <source>
        <dbReference type="Google" id="ProtNLM"/>
    </source>
</evidence>
<feature type="compositionally biased region" description="Basic residues" evidence="1">
    <location>
        <begin position="322"/>
        <end position="333"/>
    </location>
</feature>
<name>A0A453E5V7_AEGTS</name>
<feature type="region of interest" description="Disordered" evidence="1">
    <location>
        <begin position="278"/>
        <end position="337"/>
    </location>
</feature>
<dbReference type="STRING" id="200361.A0A453E5V7"/>
<dbReference type="PANTHER" id="PTHR31182:SF17">
    <property type="entry name" value="EEIG1_EHBP1 PROTEIN AMINO-TERMINAL DOMAIN PROTEIN"/>
    <property type="match status" value="1"/>
</dbReference>
<dbReference type="AlphaFoldDB" id="A0A453E5V7"/>
<reference evidence="2" key="5">
    <citation type="journal article" date="2021" name="G3 (Bethesda)">
        <title>Aegilops tauschii genome assembly Aet v5.0 features greater sequence contiguity and improved annotation.</title>
        <authorList>
            <person name="Wang L."/>
            <person name="Zhu T."/>
            <person name="Rodriguez J.C."/>
            <person name="Deal K.R."/>
            <person name="Dubcovsky J."/>
            <person name="McGuire P.E."/>
            <person name="Lux T."/>
            <person name="Spannagl M."/>
            <person name="Mayer K.F.X."/>
            <person name="Baldrich P."/>
            <person name="Meyers B.C."/>
            <person name="Huo N."/>
            <person name="Gu Y.Q."/>
            <person name="Zhou H."/>
            <person name="Devos K.M."/>
            <person name="Bennetzen J.L."/>
            <person name="Unver T."/>
            <person name="Budak H."/>
            <person name="Gulick P.J."/>
            <person name="Galiba G."/>
            <person name="Kalapos B."/>
            <person name="Nelson D.R."/>
            <person name="Li P."/>
            <person name="You F.M."/>
            <person name="Luo M.C."/>
            <person name="Dvorak J."/>
        </authorList>
    </citation>
    <scope>NUCLEOTIDE SEQUENCE [LARGE SCALE GENOMIC DNA]</scope>
    <source>
        <strain evidence="2">cv. AL8/78</strain>
    </source>
</reference>
<evidence type="ECO:0000256" key="1">
    <source>
        <dbReference type="SAM" id="MobiDB-lite"/>
    </source>
</evidence>
<sequence>ANDSVYDARSLARAQTDRSVRPADRRLREVEGGGMVVRRSPARRRGVRVGPTKLEGLPAAWSAPAVAAVKVKWPGAGGALSQMLTGRRGGRGVTAVEPVGGDGAVRWDAAADANRFRVDVEPGASPRGGGGAGRPERGVFFSVLYGFQEQGRGKDLVRLDEIGTAMISLEECCWEMQLQQQQQQKVGAPLQQLVVVPIRVRKDGWASDAMLYVNVELVDLSTPAEVERSVSFREKPRANPTPVPTMREIHRGSTYHEVLDLKQLLDLAEKQGRVAVYRNKRNSDTSSVSSGGGMSSSSSTVSLSSASTSTSGGASPEPGSTSKRRFLPWRRRSRESLSQEMPIKCMGDDDVWETREFTSRDSETRLRTPVFFASIDQRDDSAGGESACTALVAVLAAALHANHPLMPTRAELDALIRDGSSEWRRLCDDEAHMAQFPNRHFDLETVLAARTRPIAVEHDRAFVGFFQPESFASLSGAMSFDDIWREISAGERAPGEADVYIVSWNDHFFVLKAESDCYHVVDTLGERLFEGCDKAYMLRFDATSEMRALPSPDSSPSSGPEEEVVVATGKECCGEFIKRFLAAIPLREELHIEQSGCADAGAPHRRLQIEFHFTVLQQQQDGGR</sequence>
<accession>A0A453E5V7</accession>
<evidence type="ECO:0000313" key="3">
    <source>
        <dbReference type="Proteomes" id="UP000015105"/>
    </source>
</evidence>
<feature type="compositionally biased region" description="Basic and acidic residues" evidence="1">
    <location>
        <begin position="228"/>
        <end position="237"/>
    </location>
</feature>
<reference evidence="2" key="4">
    <citation type="submission" date="2019-03" db="UniProtKB">
        <authorList>
            <consortium name="EnsemblPlants"/>
        </authorList>
    </citation>
    <scope>IDENTIFICATION</scope>
</reference>
<feature type="region of interest" description="Disordered" evidence="1">
    <location>
        <begin position="1"/>
        <end position="20"/>
    </location>
</feature>
<dbReference type="EnsemblPlants" id="AET3Gv20233800.2">
    <property type="protein sequence ID" value="AET3Gv20233800.2"/>
    <property type="gene ID" value="AET3Gv20233800"/>
</dbReference>
<dbReference type="Gramene" id="AET3Gv20233800.2">
    <property type="protein sequence ID" value="AET3Gv20233800.2"/>
    <property type="gene ID" value="AET3Gv20233800"/>
</dbReference>
<feature type="compositionally biased region" description="Low complexity" evidence="1">
    <location>
        <begin position="284"/>
        <end position="321"/>
    </location>
</feature>
<reference evidence="3" key="1">
    <citation type="journal article" date="2014" name="Science">
        <title>Ancient hybridizations among the ancestral genomes of bread wheat.</title>
        <authorList>
            <consortium name="International Wheat Genome Sequencing Consortium,"/>
            <person name="Marcussen T."/>
            <person name="Sandve S.R."/>
            <person name="Heier L."/>
            <person name="Spannagl M."/>
            <person name="Pfeifer M."/>
            <person name="Jakobsen K.S."/>
            <person name="Wulff B.B."/>
            <person name="Steuernagel B."/>
            <person name="Mayer K.F."/>
            <person name="Olsen O.A."/>
        </authorList>
    </citation>
    <scope>NUCLEOTIDE SEQUENCE [LARGE SCALE GENOMIC DNA]</scope>
    <source>
        <strain evidence="3">cv. AL8/78</strain>
    </source>
</reference>
<keyword evidence="3" id="KW-1185">Reference proteome</keyword>
<reference evidence="2" key="3">
    <citation type="journal article" date="2017" name="Nature">
        <title>Genome sequence of the progenitor of the wheat D genome Aegilops tauschii.</title>
        <authorList>
            <person name="Luo M.C."/>
            <person name="Gu Y.Q."/>
            <person name="Puiu D."/>
            <person name="Wang H."/>
            <person name="Twardziok S.O."/>
            <person name="Deal K.R."/>
            <person name="Huo N."/>
            <person name="Zhu T."/>
            <person name="Wang L."/>
            <person name="Wang Y."/>
            <person name="McGuire P.E."/>
            <person name="Liu S."/>
            <person name="Long H."/>
            <person name="Ramasamy R.K."/>
            <person name="Rodriguez J.C."/>
            <person name="Van S.L."/>
            <person name="Yuan L."/>
            <person name="Wang Z."/>
            <person name="Xia Z."/>
            <person name="Xiao L."/>
            <person name="Anderson O.D."/>
            <person name="Ouyang S."/>
            <person name="Liang Y."/>
            <person name="Zimin A.V."/>
            <person name="Pertea G."/>
            <person name="Qi P."/>
            <person name="Bennetzen J.L."/>
            <person name="Dai X."/>
            <person name="Dawson M.W."/>
            <person name="Muller H.G."/>
            <person name="Kugler K."/>
            <person name="Rivarola-Duarte L."/>
            <person name="Spannagl M."/>
            <person name="Mayer K.F.X."/>
            <person name="Lu F.H."/>
            <person name="Bevan M.W."/>
            <person name="Leroy P."/>
            <person name="Li P."/>
            <person name="You F.M."/>
            <person name="Sun Q."/>
            <person name="Liu Z."/>
            <person name="Lyons E."/>
            <person name="Wicker T."/>
            <person name="Salzberg S.L."/>
            <person name="Devos K.M."/>
            <person name="Dvorak J."/>
        </authorList>
    </citation>
    <scope>NUCLEOTIDE SEQUENCE [LARGE SCALE GENOMIC DNA]</scope>
    <source>
        <strain evidence="2">cv. AL8/78</strain>
    </source>
</reference>
<feature type="region of interest" description="Disordered" evidence="1">
    <location>
        <begin position="228"/>
        <end position="249"/>
    </location>
</feature>
<dbReference type="PANTHER" id="PTHR31182">
    <property type="entry name" value="C2 NT-TYPE DOMAIN-CONTAINING PROTEIN"/>
    <property type="match status" value="1"/>
</dbReference>
<proteinExistence type="predicted"/>